<evidence type="ECO:0000313" key="2">
    <source>
        <dbReference type="Proteomes" id="UP000245981"/>
    </source>
</evidence>
<organism evidence="1 2">
    <name type="scientific">Pantoea allii</name>
    <dbReference type="NCBI Taxonomy" id="574096"/>
    <lineage>
        <taxon>Bacteria</taxon>
        <taxon>Pseudomonadati</taxon>
        <taxon>Pseudomonadota</taxon>
        <taxon>Gammaproteobacteria</taxon>
        <taxon>Enterobacterales</taxon>
        <taxon>Erwiniaceae</taxon>
        <taxon>Pantoea</taxon>
    </lineage>
</organism>
<evidence type="ECO:0000313" key="1">
    <source>
        <dbReference type="EMBL" id="PWK94373.1"/>
    </source>
</evidence>
<dbReference type="AlphaFoldDB" id="A0A2V2BDA5"/>
<sequence length="51" mass="5771">MAGFVRLYFYGEPLWRLTAEAGFRSAVAGEAVRVLERWMVPNKLTQGRVAV</sequence>
<name>A0A2V2BDA5_9GAMM</name>
<dbReference type="EMBL" id="QGHF01000011">
    <property type="protein sequence ID" value="PWK94373.1"/>
    <property type="molecule type" value="Genomic_DNA"/>
</dbReference>
<protein>
    <submittedName>
        <fullName evidence="1">Uncharacterized protein</fullName>
    </submittedName>
</protein>
<accession>A0A2V2BDA5</accession>
<gene>
    <name evidence="1" type="ORF">C7431_111110</name>
</gene>
<reference evidence="1 2" key="1">
    <citation type="submission" date="2018-05" db="EMBL/GenBank/DDBJ databases">
        <title>Genomic Encyclopedia of Type Strains, Phase IV (KMG-V): Genome sequencing to study the core and pangenomes of soil and plant-associated prokaryotes.</title>
        <authorList>
            <person name="Whitman W."/>
        </authorList>
    </citation>
    <scope>NUCLEOTIDE SEQUENCE [LARGE SCALE GENOMIC DNA]</scope>
    <source>
        <strain evidence="1 2">PNA 200-10</strain>
    </source>
</reference>
<dbReference type="Proteomes" id="UP000245981">
    <property type="component" value="Unassembled WGS sequence"/>
</dbReference>
<comment type="caution">
    <text evidence="1">The sequence shown here is derived from an EMBL/GenBank/DDBJ whole genome shotgun (WGS) entry which is preliminary data.</text>
</comment>
<proteinExistence type="predicted"/>